<reference evidence="1" key="1">
    <citation type="submission" date="2023-01" db="EMBL/GenBank/DDBJ databases">
        <authorList>
            <person name="Van Ghelder C."/>
            <person name="Rancurel C."/>
        </authorList>
    </citation>
    <scope>NUCLEOTIDE SEQUENCE</scope>
    <source>
        <strain evidence="1">CNCM I-4278</strain>
    </source>
</reference>
<sequence>MAMLLAARIASRINQSINQSPHFAHVEQSPLVVVSGLHIGRIWILRCWFNDVHRATGKLPRGSSHAPPSCSSPPSHAPQLPYPTLHWQCLLCASLSYRYLI</sequence>
<proteinExistence type="predicted"/>
<accession>A0A9W4U9T9</accession>
<comment type="caution">
    <text evidence="1">The sequence shown here is derived from an EMBL/GenBank/DDBJ whole genome shotgun (WGS) entry which is preliminary data.</text>
</comment>
<evidence type="ECO:0000313" key="1">
    <source>
        <dbReference type="EMBL" id="CAI6332285.1"/>
    </source>
</evidence>
<dbReference type="AlphaFoldDB" id="A0A9W4U9T9"/>
<evidence type="ECO:0000313" key="2">
    <source>
        <dbReference type="Proteomes" id="UP001152607"/>
    </source>
</evidence>
<name>A0A9W4U9T9_9PLEO</name>
<organism evidence="1 2">
    <name type="scientific">Periconia digitata</name>
    <dbReference type="NCBI Taxonomy" id="1303443"/>
    <lineage>
        <taxon>Eukaryota</taxon>
        <taxon>Fungi</taxon>
        <taxon>Dikarya</taxon>
        <taxon>Ascomycota</taxon>
        <taxon>Pezizomycotina</taxon>
        <taxon>Dothideomycetes</taxon>
        <taxon>Pleosporomycetidae</taxon>
        <taxon>Pleosporales</taxon>
        <taxon>Massarineae</taxon>
        <taxon>Periconiaceae</taxon>
        <taxon>Periconia</taxon>
    </lineage>
</organism>
<dbReference type="EMBL" id="CAOQHR010000003">
    <property type="protein sequence ID" value="CAI6332285.1"/>
    <property type="molecule type" value="Genomic_DNA"/>
</dbReference>
<dbReference type="Proteomes" id="UP001152607">
    <property type="component" value="Unassembled WGS sequence"/>
</dbReference>
<gene>
    <name evidence="1" type="ORF">PDIGIT_LOCUS5318</name>
</gene>
<protein>
    <submittedName>
        <fullName evidence="1">Uncharacterized protein</fullName>
    </submittedName>
</protein>
<keyword evidence="2" id="KW-1185">Reference proteome</keyword>